<dbReference type="EC" id="3.1.21.2" evidence="2"/>
<dbReference type="GO" id="GO:0008081">
    <property type="term" value="F:phosphoric diester hydrolase activity"/>
    <property type="evidence" value="ECO:0007669"/>
    <property type="project" value="TreeGrafter"/>
</dbReference>
<dbReference type="Gene3D" id="3.20.20.150">
    <property type="entry name" value="Divalent-metal-dependent TIM barrel enzymes"/>
    <property type="match status" value="1"/>
</dbReference>
<evidence type="ECO:0000313" key="3">
    <source>
        <dbReference type="Proteomes" id="UP000011782"/>
    </source>
</evidence>
<gene>
    <name evidence="2" type="ORF">H740_00998</name>
</gene>
<feature type="domain" description="Xylose isomerase-like TIM barrel" evidence="1">
    <location>
        <begin position="2"/>
        <end position="71"/>
    </location>
</feature>
<dbReference type="PANTHER" id="PTHR21445">
    <property type="entry name" value="ENDONUCLEASE IV ENDODEOXYRIBONUCLEASE IV"/>
    <property type="match status" value="1"/>
</dbReference>
<dbReference type="PATRIC" id="fig|1073353.3.peg.221"/>
<dbReference type="STRING" id="1073353.H740_00998"/>
<keyword evidence="2" id="KW-0540">Nuclease</keyword>
<dbReference type="InterPro" id="IPR013022">
    <property type="entry name" value="Xyl_isomerase-like_TIM-brl"/>
</dbReference>
<evidence type="ECO:0000313" key="2">
    <source>
        <dbReference type="EMBL" id="EMG31486.1"/>
    </source>
</evidence>
<dbReference type="RefSeq" id="WP_002950399.1">
    <property type="nucleotide sequence ID" value="NZ_AOTD01000017.1"/>
</dbReference>
<dbReference type="GO" id="GO:0008833">
    <property type="term" value="F:deoxyribonuclease IV (phage-T4-induced) activity"/>
    <property type="evidence" value="ECO:0007669"/>
    <property type="project" value="UniProtKB-EC"/>
</dbReference>
<protein>
    <submittedName>
        <fullName evidence="2">Endonuclease IV</fullName>
        <ecNumber evidence="2">3.1.21.2</ecNumber>
    </submittedName>
</protein>
<reference evidence="2 3" key="1">
    <citation type="submission" date="2013-02" db="EMBL/GenBank/DDBJ databases">
        <title>Co-occurrence of anaerobic bacteria in colorectal carcinomas.</title>
        <authorList>
            <person name="Holt R.A."/>
            <person name="Warren R.L."/>
            <person name="Allen-Vercoe E."/>
            <person name="Pleasance S."/>
            <person name="Freeman D.J."/>
            <person name="Watson P."/>
            <person name="Moore R."/>
            <person name="Cochrane K."/>
        </authorList>
    </citation>
    <scope>NUCLEOTIDE SEQUENCE [LARGE SCALE GENOMIC DNA]</scope>
    <source>
        <strain evidence="2 3">CC57C</strain>
    </source>
</reference>
<dbReference type="GO" id="GO:0006284">
    <property type="term" value="P:base-excision repair"/>
    <property type="evidence" value="ECO:0007669"/>
    <property type="project" value="TreeGrafter"/>
</dbReference>
<dbReference type="PROSITE" id="PS51432">
    <property type="entry name" value="AP_NUCLEASE_F2_4"/>
    <property type="match status" value="1"/>
</dbReference>
<dbReference type="InterPro" id="IPR001719">
    <property type="entry name" value="AP_endonuc_2"/>
</dbReference>
<organism evidence="2 3">
    <name type="scientific">Campylobacter showae CC57C</name>
    <dbReference type="NCBI Taxonomy" id="1073353"/>
    <lineage>
        <taxon>Bacteria</taxon>
        <taxon>Pseudomonadati</taxon>
        <taxon>Campylobacterota</taxon>
        <taxon>Epsilonproteobacteria</taxon>
        <taxon>Campylobacterales</taxon>
        <taxon>Campylobacteraceae</taxon>
        <taxon>Campylobacter</taxon>
    </lineage>
</organism>
<proteinExistence type="predicted"/>
<dbReference type="EMBL" id="AOTD01000017">
    <property type="protein sequence ID" value="EMG31486.1"/>
    <property type="molecule type" value="Genomic_DNA"/>
</dbReference>
<comment type="caution">
    <text evidence="2">The sequence shown here is derived from an EMBL/GenBank/DDBJ whole genome shotgun (WGS) entry which is preliminary data.</text>
</comment>
<dbReference type="SUPFAM" id="SSF51658">
    <property type="entry name" value="Xylose isomerase-like"/>
    <property type="match status" value="1"/>
</dbReference>
<dbReference type="AlphaFoldDB" id="M3IMV1"/>
<name>M3IMV1_9BACT</name>
<dbReference type="PANTHER" id="PTHR21445:SF0">
    <property type="entry name" value="APURINIC-APYRIMIDINIC ENDONUCLEASE"/>
    <property type="match status" value="1"/>
</dbReference>
<dbReference type="InterPro" id="IPR036237">
    <property type="entry name" value="Xyl_isomerase-like_sf"/>
</dbReference>
<dbReference type="GO" id="GO:0003906">
    <property type="term" value="F:DNA-(apurinic or apyrimidinic site) endonuclease activity"/>
    <property type="evidence" value="ECO:0007669"/>
    <property type="project" value="TreeGrafter"/>
</dbReference>
<keyword evidence="2" id="KW-0255">Endonuclease</keyword>
<dbReference type="Pfam" id="PF01261">
    <property type="entry name" value="AP_endonuc_2"/>
    <property type="match status" value="1"/>
</dbReference>
<accession>M3IMV1</accession>
<sequence length="75" mass="8589">VGREMLCGMHLNDTKFDLASKKDRHESLGKGFLGLKTFENIINDPRTDDIPLVLETIDESIWADEIKILRNFKGE</sequence>
<feature type="non-terminal residue" evidence="2">
    <location>
        <position position="1"/>
    </location>
</feature>
<dbReference type="Proteomes" id="UP000011782">
    <property type="component" value="Unassembled WGS sequence"/>
</dbReference>
<dbReference type="GO" id="GO:0008270">
    <property type="term" value="F:zinc ion binding"/>
    <property type="evidence" value="ECO:0007669"/>
    <property type="project" value="InterPro"/>
</dbReference>
<dbReference type="GO" id="GO:0003677">
    <property type="term" value="F:DNA binding"/>
    <property type="evidence" value="ECO:0007669"/>
    <property type="project" value="InterPro"/>
</dbReference>
<keyword evidence="2" id="KW-0378">Hydrolase</keyword>
<evidence type="ECO:0000259" key="1">
    <source>
        <dbReference type="Pfam" id="PF01261"/>
    </source>
</evidence>